<comment type="caution">
    <text evidence="2">The sequence shown here is derived from an EMBL/GenBank/DDBJ whole genome shotgun (WGS) entry which is preliminary data.</text>
</comment>
<accession>A0A9W4UNL9</accession>
<evidence type="ECO:0000256" key="1">
    <source>
        <dbReference type="SAM" id="MobiDB-lite"/>
    </source>
</evidence>
<reference evidence="2" key="1">
    <citation type="submission" date="2023-01" db="EMBL/GenBank/DDBJ databases">
        <authorList>
            <person name="Van Ghelder C."/>
            <person name="Rancurel C."/>
        </authorList>
    </citation>
    <scope>NUCLEOTIDE SEQUENCE</scope>
    <source>
        <strain evidence="2">CNCM I-4278</strain>
    </source>
</reference>
<organism evidence="2 3">
    <name type="scientific">Periconia digitata</name>
    <dbReference type="NCBI Taxonomy" id="1303443"/>
    <lineage>
        <taxon>Eukaryota</taxon>
        <taxon>Fungi</taxon>
        <taxon>Dikarya</taxon>
        <taxon>Ascomycota</taxon>
        <taxon>Pezizomycotina</taxon>
        <taxon>Dothideomycetes</taxon>
        <taxon>Pleosporomycetidae</taxon>
        <taxon>Pleosporales</taxon>
        <taxon>Massarineae</taxon>
        <taxon>Periconiaceae</taxon>
        <taxon>Periconia</taxon>
    </lineage>
</organism>
<keyword evidence="3" id="KW-1185">Reference proteome</keyword>
<dbReference type="EMBL" id="CAOQHR010000008">
    <property type="protein sequence ID" value="CAI6337967.1"/>
    <property type="molecule type" value="Genomic_DNA"/>
</dbReference>
<protein>
    <submittedName>
        <fullName evidence="2">Uncharacterized protein</fullName>
    </submittedName>
</protein>
<evidence type="ECO:0000313" key="3">
    <source>
        <dbReference type="Proteomes" id="UP001152607"/>
    </source>
</evidence>
<feature type="compositionally biased region" description="Basic and acidic residues" evidence="1">
    <location>
        <begin position="138"/>
        <end position="154"/>
    </location>
</feature>
<name>A0A9W4UNL9_9PLEO</name>
<proteinExistence type="predicted"/>
<evidence type="ECO:0000313" key="2">
    <source>
        <dbReference type="EMBL" id="CAI6337967.1"/>
    </source>
</evidence>
<feature type="region of interest" description="Disordered" evidence="1">
    <location>
        <begin position="107"/>
        <end position="166"/>
    </location>
</feature>
<sequence>MCSDCNLSVFNAAQYSEQVSRLKITACRMLDAWLKPAWTFHPPSVVRLYIDINTALHASRSLLYPLVLHYSNTTPRTTLYSPIHPRTRTRTCYRTPPNAQYVPLRHHAPRSRRYIHRRPRRRGVQERNSCIRGNNHNGDGREDHHDGDDGDWRTQPRRREHTDGSGSFGVARLSFQAYACSCADGSCRFGGWNPRWRGIVSSSAVRRPTRSLCAPCYANAWDCNCMRIPPSNVLTKSLVLPHFYRESSCYNSRIASHNCVLYIPLDILARRSLTR</sequence>
<dbReference type="AlphaFoldDB" id="A0A9W4UNL9"/>
<gene>
    <name evidence="2" type="ORF">PDIGIT_LOCUS11087</name>
</gene>
<dbReference type="Proteomes" id="UP001152607">
    <property type="component" value="Unassembled WGS sequence"/>
</dbReference>
<feature type="compositionally biased region" description="Basic residues" evidence="1">
    <location>
        <begin position="107"/>
        <end position="122"/>
    </location>
</feature>